<comment type="caution">
    <text evidence="1">The sequence shown here is derived from an EMBL/GenBank/DDBJ whole genome shotgun (WGS) entry which is preliminary data.</text>
</comment>
<reference evidence="1 2" key="1">
    <citation type="submission" date="2018-02" db="EMBL/GenBank/DDBJ databases">
        <title>Draft genome of wild Prunus yedoensis var. nudiflora.</title>
        <authorList>
            <person name="Baek S."/>
            <person name="Kim J.-H."/>
            <person name="Choi K."/>
            <person name="Kim G.-B."/>
            <person name="Cho A."/>
            <person name="Jang H."/>
            <person name="Shin C.-H."/>
            <person name="Yu H.-J."/>
            <person name="Mun J.-H."/>
        </authorList>
    </citation>
    <scope>NUCLEOTIDE SEQUENCE [LARGE SCALE GENOMIC DNA]</scope>
    <source>
        <strain evidence="2">cv. Jeju island</strain>
        <tissue evidence="1">Leaf</tissue>
    </source>
</reference>
<dbReference type="OrthoDB" id="10504896at2759"/>
<gene>
    <name evidence="1" type="ORF">Pyn_35588</name>
</gene>
<dbReference type="Proteomes" id="UP000250321">
    <property type="component" value="Unassembled WGS sequence"/>
</dbReference>
<dbReference type="AlphaFoldDB" id="A0A314ZFT6"/>
<protein>
    <submittedName>
        <fullName evidence="1">Uncharacterized protein</fullName>
    </submittedName>
</protein>
<organism evidence="1 2">
    <name type="scientific">Prunus yedoensis var. nudiflora</name>
    <dbReference type="NCBI Taxonomy" id="2094558"/>
    <lineage>
        <taxon>Eukaryota</taxon>
        <taxon>Viridiplantae</taxon>
        <taxon>Streptophyta</taxon>
        <taxon>Embryophyta</taxon>
        <taxon>Tracheophyta</taxon>
        <taxon>Spermatophyta</taxon>
        <taxon>Magnoliopsida</taxon>
        <taxon>eudicotyledons</taxon>
        <taxon>Gunneridae</taxon>
        <taxon>Pentapetalae</taxon>
        <taxon>rosids</taxon>
        <taxon>fabids</taxon>
        <taxon>Rosales</taxon>
        <taxon>Rosaceae</taxon>
        <taxon>Amygdaloideae</taxon>
        <taxon>Amygdaleae</taxon>
        <taxon>Prunus</taxon>
    </lineage>
</organism>
<sequence length="119" mass="13662">MDLISEGCPARAPRKQAVSRMKRALCRSLHFVVFDHGAGHSVLPDSVIGRGDDFQRRRDTSLQSRHPHVKMEFPCFVDCAPWVWVYTVECPFAYFVITDAKKVKMASHEITEYLLLCCF</sequence>
<evidence type="ECO:0000313" key="2">
    <source>
        <dbReference type="Proteomes" id="UP000250321"/>
    </source>
</evidence>
<name>A0A314ZFT6_PRUYE</name>
<dbReference type="EMBL" id="PJQY01000194">
    <property type="protein sequence ID" value="PQQ16404.1"/>
    <property type="molecule type" value="Genomic_DNA"/>
</dbReference>
<keyword evidence="2" id="KW-1185">Reference proteome</keyword>
<accession>A0A314ZFT6</accession>
<evidence type="ECO:0000313" key="1">
    <source>
        <dbReference type="EMBL" id="PQQ16404.1"/>
    </source>
</evidence>
<proteinExistence type="predicted"/>